<dbReference type="PANTHER" id="PTHR47514:SF1">
    <property type="entry name" value="TRANSKETOLASE N-TERMINAL SECTION-RELATED"/>
    <property type="match status" value="1"/>
</dbReference>
<sequence length="118" mass="12991">AIMFANKYHQGNLINIVDYNGQQIGGTTATIMPLGELAGKYLHFGWTVQTVDGHSLSALIKAIKIAKASTIYPAAIIAKTVMGKGISFMENDYHYHDVKKLPISLYLQAKDELSRSSY</sequence>
<comment type="similarity">
    <text evidence="2">Belongs to the transketolase family.</text>
</comment>
<reference evidence="6" key="1">
    <citation type="submission" date="2017-09" db="EMBL/GenBank/DDBJ databases">
        <title>Depth-based differentiation of microbial function through sediment-hosted aquifers and enrichment of novel symbionts in the deep terrestrial subsurface.</title>
        <authorList>
            <person name="Probst A.J."/>
            <person name="Ladd B."/>
            <person name="Jarett J.K."/>
            <person name="Geller-Mcgrath D.E."/>
            <person name="Sieber C.M.K."/>
            <person name="Emerson J.B."/>
            <person name="Anantharaman K."/>
            <person name="Thomas B.C."/>
            <person name="Malmstrom R."/>
            <person name="Stieglmeier M."/>
            <person name="Klingl A."/>
            <person name="Woyke T."/>
            <person name="Ryan C.M."/>
            <person name="Banfield J.F."/>
        </authorList>
    </citation>
    <scope>NUCLEOTIDE SEQUENCE [LARGE SCALE GENOMIC DNA]</scope>
</reference>
<feature type="domain" description="Transketolase N-terminal" evidence="4">
    <location>
        <begin position="2"/>
        <end position="96"/>
    </location>
</feature>
<dbReference type="PANTHER" id="PTHR47514">
    <property type="entry name" value="TRANSKETOLASE N-TERMINAL SECTION-RELATED"/>
    <property type="match status" value="1"/>
</dbReference>
<dbReference type="Gene3D" id="3.40.50.970">
    <property type="match status" value="1"/>
</dbReference>
<accession>A0A2M7TS17</accession>
<dbReference type="SUPFAM" id="SSF52518">
    <property type="entry name" value="Thiamin diphosphate-binding fold (THDP-binding)"/>
    <property type="match status" value="1"/>
</dbReference>
<organism evidence="5 6">
    <name type="scientific">Candidatus Shapirobacteria bacterium CG_4_10_14_0_2_um_filter_40_12</name>
    <dbReference type="NCBI Taxonomy" id="1974871"/>
    <lineage>
        <taxon>Bacteria</taxon>
        <taxon>Candidatus Shapironibacteriota</taxon>
    </lineage>
</organism>
<gene>
    <name evidence="5" type="ORF">COY20_03665</name>
</gene>
<proteinExistence type="inferred from homology"/>
<evidence type="ECO:0000313" key="5">
    <source>
        <dbReference type="EMBL" id="PIZ58358.1"/>
    </source>
</evidence>
<dbReference type="AlphaFoldDB" id="A0A2M7TS17"/>
<evidence type="ECO:0000256" key="2">
    <source>
        <dbReference type="ARBA" id="ARBA00007131"/>
    </source>
</evidence>
<keyword evidence="3" id="KW-0786">Thiamine pyrophosphate</keyword>
<evidence type="ECO:0000259" key="4">
    <source>
        <dbReference type="Pfam" id="PF00456"/>
    </source>
</evidence>
<dbReference type="InterPro" id="IPR005474">
    <property type="entry name" value="Transketolase_N"/>
</dbReference>
<feature type="non-terminal residue" evidence="5">
    <location>
        <position position="1"/>
    </location>
</feature>
<evidence type="ECO:0000256" key="1">
    <source>
        <dbReference type="ARBA" id="ARBA00001964"/>
    </source>
</evidence>
<dbReference type="EMBL" id="PFNX01000068">
    <property type="protein sequence ID" value="PIZ58358.1"/>
    <property type="molecule type" value="Genomic_DNA"/>
</dbReference>
<dbReference type="Pfam" id="PF00456">
    <property type="entry name" value="Transketolase_N"/>
    <property type="match status" value="1"/>
</dbReference>
<dbReference type="Proteomes" id="UP000229336">
    <property type="component" value="Unassembled WGS sequence"/>
</dbReference>
<dbReference type="InterPro" id="IPR029061">
    <property type="entry name" value="THDP-binding"/>
</dbReference>
<evidence type="ECO:0000313" key="6">
    <source>
        <dbReference type="Proteomes" id="UP000229336"/>
    </source>
</evidence>
<protein>
    <submittedName>
        <fullName evidence="5">Transketolase</fullName>
    </submittedName>
</protein>
<comment type="cofactor">
    <cofactor evidence="1">
        <name>thiamine diphosphate</name>
        <dbReference type="ChEBI" id="CHEBI:58937"/>
    </cofactor>
</comment>
<name>A0A2M7TS17_9BACT</name>
<evidence type="ECO:0000256" key="3">
    <source>
        <dbReference type="ARBA" id="ARBA00023052"/>
    </source>
</evidence>
<comment type="caution">
    <text evidence="5">The sequence shown here is derived from an EMBL/GenBank/DDBJ whole genome shotgun (WGS) entry which is preliminary data.</text>
</comment>